<proteinExistence type="predicted"/>
<keyword evidence="3" id="KW-0255">Endonuclease</keyword>
<dbReference type="GO" id="GO:0009307">
    <property type="term" value="P:DNA restriction-modification system"/>
    <property type="evidence" value="ECO:0007669"/>
    <property type="project" value="InterPro"/>
</dbReference>
<sequence>MNKKYETVINKNTFYFSNWEFEENYEANTINLLKILLLNLKNDIANRGCKQEIFIDFIQKNEFGLECLLVLNGLANENLKRIITIARIVQDKELCNLLRVQDWDKGRIYNDVKEWSDKKIKNLIKEDRDFATGLIDLFFRGSTNSFLAKTLPLFELKKLELQKINFDSDVMVDTLIRYRQKGSYSGCMGNNPETIIETILNDLKINFEKGDLPELFKNEKLNKRTMDFIIPDKKSPKIIIESSFLSTTSSGQGDKAKTELSIAELIKKHYPKARFVGFVDGIGWYVRKQDLKRMVEAYDDVFTFHLDELERFKKVLENV</sequence>
<dbReference type="Proteomes" id="UP001240777">
    <property type="component" value="Unassembled WGS sequence"/>
</dbReference>
<reference evidence="2 4" key="3">
    <citation type="journal article" date="2024" name="Syst. Appl. Microbiol.">
        <title>Helicobacter cappadocius sp. nov., from lizards: The first psychrotrophic Helicobacter species.</title>
        <authorList>
            <person name="Aydin F."/>
            <person name="Tarhane S."/>
            <person name="Karakaya E."/>
            <person name="Abay S."/>
            <person name="Kayman T."/>
            <person name="Guran O."/>
            <person name="Bozkurt E."/>
            <person name="Uzum N."/>
            <person name="Avci A."/>
            <person name="Olgun K."/>
            <person name="Jablonski D."/>
            <person name="Guran C."/>
            <person name="Burcin Saticioglu I."/>
        </authorList>
    </citation>
    <scope>NUCLEOTIDE SEQUENCE [LARGE SCALE GENOMIC DNA]</scope>
    <source>
        <strain evidence="2">Faydin-H75</strain>
        <strain evidence="4">faydin-H76</strain>
    </source>
</reference>
<evidence type="ECO:0000259" key="1">
    <source>
        <dbReference type="Pfam" id="PF04556"/>
    </source>
</evidence>
<keyword evidence="5" id="KW-1185">Reference proteome</keyword>
<dbReference type="GO" id="GO:0003677">
    <property type="term" value="F:DNA binding"/>
    <property type="evidence" value="ECO:0007669"/>
    <property type="project" value="InterPro"/>
</dbReference>
<comment type="caution">
    <text evidence="3">The sequence shown here is derived from an EMBL/GenBank/DDBJ whole genome shotgun (WGS) entry which is preliminary data.</text>
</comment>
<feature type="domain" description="Restriction endonuclease type II DpnII-like" evidence="1">
    <location>
        <begin position="193"/>
        <end position="305"/>
    </location>
</feature>
<reference evidence="2" key="2">
    <citation type="submission" date="2023-07" db="EMBL/GenBank/DDBJ databases">
        <authorList>
            <person name="Aydin F."/>
            <person name="Tarhane S."/>
            <person name="Saticioglu I.B."/>
            <person name="Karakaya E."/>
            <person name="Abay S."/>
            <person name="Guran O."/>
            <person name="Bozkurt E."/>
            <person name="Uzum N."/>
            <person name="Olgun K."/>
            <person name="Jablonski D."/>
        </authorList>
    </citation>
    <scope>NUCLEOTIDE SEQUENCE</scope>
    <source>
        <strain evidence="2">Faydin-H75</strain>
    </source>
</reference>
<dbReference type="Pfam" id="PF04556">
    <property type="entry name" value="DpnII"/>
    <property type="match status" value="1"/>
</dbReference>
<gene>
    <name evidence="2" type="ORF">Q5I04_00165</name>
    <name evidence="3" type="ORF">Q5I06_00165</name>
</gene>
<evidence type="ECO:0000313" key="5">
    <source>
        <dbReference type="Proteomes" id="UP001240777"/>
    </source>
</evidence>
<name>A0AA90PI20_9HELI</name>
<dbReference type="InterPro" id="IPR007637">
    <property type="entry name" value="Restrct_endonuc_II_DpnII-like"/>
</dbReference>
<dbReference type="GO" id="GO:0009036">
    <property type="term" value="F:type II site-specific deoxyribonuclease activity"/>
    <property type="evidence" value="ECO:0007669"/>
    <property type="project" value="UniProtKB-EC"/>
</dbReference>
<evidence type="ECO:0000313" key="2">
    <source>
        <dbReference type="EMBL" id="MDO7252334.1"/>
    </source>
</evidence>
<evidence type="ECO:0000313" key="3">
    <source>
        <dbReference type="EMBL" id="MDP2538201.1"/>
    </source>
</evidence>
<keyword evidence="3" id="KW-0378">Hydrolase</keyword>
<dbReference type="EC" id="3.1.21.4" evidence="3"/>
<protein>
    <submittedName>
        <fullName evidence="3">DpnII family type II restriction endonuclease</fullName>
        <ecNumber evidence="3">3.1.21.4</ecNumber>
    </submittedName>
</protein>
<organism evidence="3 4">
    <name type="scientific">Helicobacter cappadocius</name>
    <dbReference type="NCBI Taxonomy" id="3063998"/>
    <lineage>
        <taxon>Bacteria</taxon>
        <taxon>Pseudomonadati</taxon>
        <taxon>Campylobacterota</taxon>
        <taxon>Epsilonproteobacteria</taxon>
        <taxon>Campylobacterales</taxon>
        <taxon>Helicobacteraceae</taxon>
        <taxon>Helicobacter</taxon>
    </lineage>
</organism>
<dbReference type="EMBL" id="JAUYZK010000001">
    <property type="protein sequence ID" value="MDP2538201.1"/>
    <property type="molecule type" value="Genomic_DNA"/>
</dbReference>
<evidence type="ECO:0000313" key="4">
    <source>
        <dbReference type="Proteomes" id="UP001177258"/>
    </source>
</evidence>
<reference evidence="3 5" key="1">
    <citation type="submission" date="2023-07" db="EMBL/GenBank/DDBJ databases">
        <title>Unpublished Manusciprt.</title>
        <authorList>
            <person name="Aydin F."/>
            <person name="Tarhane S."/>
            <person name="Saticioglu I.B."/>
            <person name="Karakaya E."/>
            <person name="Abay S."/>
            <person name="Guran O."/>
            <person name="Bozkurt E."/>
            <person name="Uzum N."/>
            <person name="Olgun K."/>
            <person name="Jablonski D."/>
        </authorList>
    </citation>
    <scope>NUCLEOTIDE SEQUENCE</scope>
    <source>
        <strain evidence="5">faydin-H75</strain>
        <strain evidence="3">Faydin-H76</strain>
    </source>
</reference>
<dbReference type="AlphaFoldDB" id="A0AA90PI20"/>
<keyword evidence="3" id="KW-0540">Nuclease</keyword>
<dbReference type="RefSeq" id="WP_305516178.1">
    <property type="nucleotide sequence ID" value="NZ_JAUPEV010000001.1"/>
</dbReference>
<dbReference type="Proteomes" id="UP001177258">
    <property type="component" value="Unassembled WGS sequence"/>
</dbReference>
<dbReference type="EMBL" id="JAUPEV010000001">
    <property type="protein sequence ID" value="MDO7252334.1"/>
    <property type="molecule type" value="Genomic_DNA"/>
</dbReference>
<accession>A0AA90PI20</accession>